<dbReference type="EMBL" id="CAFABA010000004">
    <property type="protein sequence ID" value="CAB4813553.1"/>
    <property type="molecule type" value="Genomic_DNA"/>
</dbReference>
<evidence type="ECO:0000256" key="3">
    <source>
        <dbReference type="ARBA" id="ARBA00022490"/>
    </source>
</evidence>
<dbReference type="PANTHER" id="PTHR35794:SF2">
    <property type="entry name" value="CELL DIVISION PROTEIN DIVIVA"/>
    <property type="match status" value="1"/>
</dbReference>
<feature type="region of interest" description="Disordered" evidence="7">
    <location>
        <begin position="256"/>
        <end position="294"/>
    </location>
</feature>
<comment type="subcellular location">
    <subcellularLocation>
        <location evidence="1">Cytoplasm</location>
    </subcellularLocation>
</comment>
<dbReference type="Gene3D" id="6.10.250.660">
    <property type="match status" value="1"/>
</dbReference>
<evidence type="ECO:0000256" key="7">
    <source>
        <dbReference type="SAM" id="MobiDB-lite"/>
    </source>
</evidence>
<dbReference type="InterPro" id="IPR019933">
    <property type="entry name" value="DivIVA_domain"/>
</dbReference>
<proteinExistence type="inferred from homology"/>
<keyword evidence="6" id="KW-0131">Cell cycle</keyword>
<evidence type="ECO:0000313" key="8">
    <source>
        <dbReference type="EMBL" id="CAB4813553.1"/>
    </source>
</evidence>
<reference evidence="8" key="1">
    <citation type="submission" date="2020-05" db="EMBL/GenBank/DDBJ databases">
        <authorList>
            <person name="Chiriac C."/>
            <person name="Salcher M."/>
            <person name="Ghai R."/>
            <person name="Kavagutti S V."/>
        </authorList>
    </citation>
    <scope>NUCLEOTIDE SEQUENCE</scope>
</reference>
<dbReference type="GO" id="GO:0051301">
    <property type="term" value="P:cell division"/>
    <property type="evidence" value="ECO:0007669"/>
    <property type="project" value="UniProtKB-KW"/>
</dbReference>
<evidence type="ECO:0000256" key="4">
    <source>
        <dbReference type="ARBA" id="ARBA00022618"/>
    </source>
</evidence>
<dbReference type="PANTHER" id="PTHR35794">
    <property type="entry name" value="CELL DIVISION PROTEIN DIVIVA"/>
    <property type="match status" value="1"/>
</dbReference>
<dbReference type="AlphaFoldDB" id="A0A6J6YZ98"/>
<keyword evidence="5" id="KW-0175">Coiled coil</keyword>
<protein>
    <submittedName>
        <fullName evidence="8">Unannotated protein</fullName>
    </submittedName>
</protein>
<feature type="compositionally biased region" description="Basic and acidic residues" evidence="7">
    <location>
        <begin position="124"/>
        <end position="136"/>
    </location>
</feature>
<accession>A0A6J6YZ98</accession>
<sequence>MALTPDDIEKRQFGTSRKGYSPDEVKRFLAEVADAQRQTEATPAFARLGDEVASVLESVHRSAESITTSAQTDAEQTRAEADAYAIETRAKAERDAADHFAAAADDRAAAKRARDAAEAFAASETERITQAKKESEEQASSVLADAQARAEQVTSAAEAQAAALLDDAETRSEAQLGQAEDEARRRSTTVIAQAQGRLDKLLSAERDVHDRLVAASADIRVAIGRVAGRQAAELELATEDPTIDIDRVAPWNDAAGAAVIDLDPNDPNDPNDADEPWRGPASMAGSAQGDALSRMVNDAVGNALKGLQP</sequence>
<dbReference type="GO" id="GO:0005737">
    <property type="term" value="C:cytoplasm"/>
    <property type="evidence" value="ECO:0007669"/>
    <property type="project" value="UniProtKB-SubCell"/>
</dbReference>
<evidence type="ECO:0000256" key="2">
    <source>
        <dbReference type="ARBA" id="ARBA00009008"/>
    </source>
</evidence>
<evidence type="ECO:0000256" key="6">
    <source>
        <dbReference type="ARBA" id="ARBA00023306"/>
    </source>
</evidence>
<evidence type="ECO:0000256" key="1">
    <source>
        <dbReference type="ARBA" id="ARBA00004496"/>
    </source>
</evidence>
<organism evidence="8">
    <name type="scientific">freshwater metagenome</name>
    <dbReference type="NCBI Taxonomy" id="449393"/>
    <lineage>
        <taxon>unclassified sequences</taxon>
        <taxon>metagenomes</taxon>
        <taxon>ecological metagenomes</taxon>
    </lineage>
</organism>
<feature type="region of interest" description="Disordered" evidence="7">
    <location>
        <begin position="105"/>
        <end position="187"/>
    </location>
</feature>
<keyword evidence="4" id="KW-0132">Cell division</keyword>
<name>A0A6J6YZ98_9ZZZZ</name>
<feature type="compositionally biased region" description="Acidic residues" evidence="7">
    <location>
        <begin position="263"/>
        <end position="274"/>
    </location>
</feature>
<dbReference type="NCBIfam" id="TIGR03544">
    <property type="entry name" value="DivI1A_domain"/>
    <property type="match status" value="1"/>
</dbReference>
<evidence type="ECO:0000256" key="5">
    <source>
        <dbReference type="ARBA" id="ARBA00023054"/>
    </source>
</evidence>
<keyword evidence="3" id="KW-0963">Cytoplasm</keyword>
<comment type="similarity">
    <text evidence="2">Belongs to the DivIVA family.</text>
</comment>
<feature type="compositionally biased region" description="Low complexity" evidence="7">
    <location>
        <begin position="156"/>
        <end position="165"/>
    </location>
</feature>
<feature type="compositionally biased region" description="Basic and acidic residues" evidence="7">
    <location>
        <begin position="105"/>
        <end position="117"/>
    </location>
</feature>
<dbReference type="Pfam" id="PF05103">
    <property type="entry name" value="DivIVA"/>
    <property type="match status" value="1"/>
</dbReference>
<dbReference type="InterPro" id="IPR007793">
    <property type="entry name" value="DivIVA_fam"/>
</dbReference>
<gene>
    <name evidence="8" type="ORF">UFOPK3139_00183</name>
</gene>